<dbReference type="GeneID" id="63837081"/>
<evidence type="ECO:0000256" key="1">
    <source>
        <dbReference type="SAM" id="SignalP"/>
    </source>
</evidence>
<evidence type="ECO:0000313" key="2">
    <source>
        <dbReference type="EMBL" id="KAF3769673.1"/>
    </source>
</evidence>
<dbReference type="AlphaFoldDB" id="A0A9P4YAW9"/>
<dbReference type="OrthoDB" id="430315at2759"/>
<proteinExistence type="predicted"/>
<dbReference type="EMBL" id="MU032344">
    <property type="protein sequence ID" value="KAF3769673.1"/>
    <property type="molecule type" value="Genomic_DNA"/>
</dbReference>
<dbReference type="Proteomes" id="UP000803844">
    <property type="component" value="Unassembled WGS sequence"/>
</dbReference>
<keyword evidence="3" id="KW-1185">Reference proteome</keyword>
<sequence length="235" mass="24832">MMPTSAPRISLFFFFLLAAIIGAAAATTADLGAVGVEGAYPYQISVVNRHHSSIHLRILDNHGSPKASPSAEGDRVLEPGLLTSFQVPIGWGGNVQVNEARFPAWSGHEGLIEATFGPADGPCFDVSYILDSTGYTVPIVCGCVEDGMVVGCNLDLRELNNGQCPEGQDDGNGACINEARGDMNLIKAPSFFQPCDDAVYVIESGHKTQNGDSCRETSTITCCIGSSCDPSDKQE</sequence>
<organism evidence="2 3">
    <name type="scientific">Cryphonectria parasitica (strain ATCC 38755 / EP155)</name>
    <dbReference type="NCBI Taxonomy" id="660469"/>
    <lineage>
        <taxon>Eukaryota</taxon>
        <taxon>Fungi</taxon>
        <taxon>Dikarya</taxon>
        <taxon>Ascomycota</taxon>
        <taxon>Pezizomycotina</taxon>
        <taxon>Sordariomycetes</taxon>
        <taxon>Sordariomycetidae</taxon>
        <taxon>Diaporthales</taxon>
        <taxon>Cryphonectriaceae</taxon>
        <taxon>Cryphonectria-Endothia species complex</taxon>
        <taxon>Cryphonectria</taxon>
    </lineage>
</organism>
<feature type="signal peptide" evidence="1">
    <location>
        <begin position="1"/>
        <end position="25"/>
    </location>
</feature>
<evidence type="ECO:0000313" key="3">
    <source>
        <dbReference type="Proteomes" id="UP000803844"/>
    </source>
</evidence>
<gene>
    <name evidence="2" type="ORF">M406DRAFT_325166</name>
</gene>
<keyword evidence="1" id="KW-0732">Signal</keyword>
<accession>A0A9P4YAW9</accession>
<dbReference type="RefSeq" id="XP_040780634.1">
    <property type="nucleotide sequence ID" value="XM_040919952.1"/>
</dbReference>
<name>A0A9P4YAW9_CRYP1</name>
<comment type="caution">
    <text evidence="2">The sequence shown here is derived from an EMBL/GenBank/DDBJ whole genome shotgun (WGS) entry which is preliminary data.</text>
</comment>
<reference evidence="2" key="1">
    <citation type="journal article" date="2020" name="Phytopathology">
        <title>Genome sequence of the chestnut blight fungus Cryphonectria parasitica EP155: A fundamental resource for an archetypical invasive plant pathogen.</title>
        <authorList>
            <person name="Crouch J.A."/>
            <person name="Dawe A."/>
            <person name="Aerts A."/>
            <person name="Barry K."/>
            <person name="Churchill A.C.L."/>
            <person name="Grimwood J."/>
            <person name="Hillman B."/>
            <person name="Milgroom M.G."/>
            <person name="Pangilinan J."/>
            <person name="Smith M."/>
            <person name="Salamov A."/>
            <person name="Schmutz J."/>
            <person name="Yadav J."/>
            <person name="Grigoriev I.V."/>
            <person name="Nuss D."/>
        </authorList>
    </citation>
    <scope>NUCLEOTIDE SEQUENCE</scope>
    <source>
        <strain evidence="2">EP155</strain>
    </source>
</reference>
<evidence type="ECO:0008006" key="4">
    <source>
        <dbReference type="Google" id="ProtNLM"/>
    </source>
</evidence>
<protein>
    <recommendedName>
        <fullName evidence="4">Thaumatin-like protein</fullName>
    </recommendedName>
</protein>
<feature type="chain" id="PRO_5040421940" description="Thaumatin-like protein" evidence="1">
    <location>
        <begin position="26"/>
        <end position="235"/>
    </location>
</feature>